<dbReference type="eggNOG" id="ENOG50318AC">
    <property type="taxonomic scope" value="Bacteria"/>
</dbReference>
<name>I2Q668_9BACT</name>
<sequence>MISDRMWERATFLTRYDGTPQADFTAALAGAHFAGEAAGVHIGTNVPDSTPHAISTRTLDTGLGAIIRAEA</sequence>
<dbReference type="EMBL" id="JH600068">
    <property type="protein sequence ID" value="EIG55274.1"/>
    <property type="molecule type" value="Genomic_DNA"/>
</dbReference>
<dbReference type="AlphaFoldDB" id="I2Q668"/>
<proteinExistence type="predicted"/>
<accession>I2Q668</accession>
<protein>
    <submittedName>
        <fullName evidence="1">Uncharacterized protein</fullName>
    </submittedName>
</protein>
<organism evidence="1">
    <name type="scientific">Desulfovibrio sp. U5L</name>
    <dbReference type="NCBI Taxonomy" id="596152"/>
    <lineage>
        <taxon>Bacteria</taxon>
        <taxon>Pseudomonadati</taxon>
        <taxon>Thermodesulfobacteriota</taxon>
        <taxon>Desulfovibrionia</taxon>
        <taxon>Desulfovibrionales</taxon>
        <taxon>Desulfovibrionaceae</taxon>
        <taxon>Desulfovibrio</taxon>
    </lineage>
</organism>
<dbReference type="OrthoDB" id="5458918at2"/>
<evidence type="ECO:0000313" key="1">
    <source>
        <dbReference type="EMBL" id="EIG55274.1"/>
    </source>
</evidence>
<gene>
    <name evidence="1" type="ORF">DesU5LDRAFT_3653</name>
</gene>
<dbReference type="HOGENOM" id="CLU_2733512_0_0_7"/>
<reference evidence="1" key="1">
    <citation type="submission" date="2011-11" db="EMBL/GenBank/DDBJ databases">
        <title>Improved High-Quality Draft sequence of Desulfovibrio sp. U5L.</title>
        <authorList>
            <consortium name="US DOE Joint Genome Institute"/>
            <person name="Lucas S."/>
            <person name="Han J."/>
            <person name="Lapidus A."/>
            <person name="Cheng J.-F."/>
            <person name="Goodwin L."/>
            <person name="Pitluck S."/>
            <person name="Peters L."/>
            <person name="Ovchinnikova G."/>
            <person name="Held B."/>
            <person name="Detter J.C."/>
            <person name="Han C."/>
            <person name="Tapia R."/>
            <person name="Land M."/>
            <person name="Hauser L."/>
            <person name="Kyrpides N."/>
            <person name="Ivanova N."/>
            <person name="Pagani I."/>
            <person name="Gabster J."/>
            <person name="Walker C."/>
            <person name="Stolyar S."/>
            <person name="Stahl D."/>
            <person name="Arkin A."/>
            <person name="Dehal P."/>
            <person name="Hazen T."/>
            <person name="Woyke T."/>
        </authorList>
    </citation>
    <scope>NUCLEOTIDE SEQUENCE [LARGE SCALE GENOMIC DNA]</scope>
    <source>
        <strain evidence="1">U5L</strain>
    </source>
</reference>